<sequence length="142" mass="14957">MSEITLMPGVNISASGLDAESRRMEVIANNVANAQTTRGPDGKVFQRKDVVFGQRLDAALGEGELGGVDVLDIVADTSPGRQVYRPGHPDANADGMLEMPNVNSVAEMVDMMSASRAFEANLSAMKTSRTMAAKALGIMSGK</sequence>
<dbReference type="Proteomes" id="UP001290861">
    <property type="component" value="Unassembled WGS sequence"/>
</dbReference>
<dbReference type="Pfam" id="PF00460">
    <property type="entry name" value="Flg_bb_rod"/>
    <property type="match status" value="1"/>
</dbReference>
<comment type="caution">
    <text evidence="9">The sequence shown here is derived from an EMBL/GenBank/DDBJ whole genome shotgun (WGS) entry which is preliminary data.</text>
</comment>
<dbReference type="Pfam" id="PF06429">
    <property type="entry name" value="Flg_bbr_C"/>
    <property type="match status" value="1"/>
</dbReference>
<protein>
    <recommendedName>
        <fullName evidence="3 6">Flagellar basal-body rod protein FlgC</fullName>
    </recommendedName>
</protein>
<dbReference type="PANTHER" id="PTHR30435:SF2">
    <property type="entry name" value="FLAGELLAR BASAL-BODY ROD PROTEIN FLGC"/>
    <property type="match status" value="1"/>
</dbReference>
<keyword evidence="9" id="KW-0969">Cilium</keyword>
<evidence type="ECO:0000256" key="6">
    <source>
        <dbReference type="RuleBase" id="RU362062"/>
    </source>
</evidence>
<proteinExistence type="inferred from homology"/>
<dbReference type="InterPro" id="IPR006299">
    <property type="entry name" value="FlgC"/>
</dbReference>
<dbReference type="InterPro" id="IPR010930">
    <property type="entry name" value="Flg_bb/hook_C_dom"/>
</dbReference>
<evidence type="ECO:0000256" key="5">
    <source>
        <dbReference type="ARBA" id="ARBA00025933"/>
    </source>
</evidence>
<organism evidence="9 10">
    <name type="scientific">Pontiella agarivorans</name>
    <dbReference type="NCBI Taxonomy" id="3038953"/>
    <lineage>
        <taxon>Bacteria</taxon>
        <taxon>Pseudomonadati</taxon>
        <taxon>Kiritimatiellota</taxon>
        <taxon>Kiritimatiellia</taxon>
        <taxon>Kiritimatiellales</taxon>
        <taxon>Pontiellaceae</taxon>
        <taxon>Pontiella</taxon>
    </lineage>
</organism>
<evidence type="ECO:0000256" key="4">
    <source>
        <dbReference type="ARBA" id="ARBA00023143"/>
    </source>
</evidence>
<keyword evidence="9" id="KW-0966">Cell projection</keyword>
<evidence type="ECO:0000259" key="7">
    <source>
        <dbReference type="Pfam" id="PF00460"/>
    </source>
</evidence>
<name>A0ABU5MSU6_9BACT</name>
<accession>A0ABU5MSU6</accession>
<keyword evidence="4 6" id="KW-0975">Bacterial flagellum</keyword>
<comment type="subunit">
    <text evidence="5 6">The basal body constitutes a major portion of the flagellar organelle and consists of four rings (L,P,S, and M) mounted on a central rod. The rod consists of about 26 subunits of FlgG in the distal portion, and FlgB, FlgC and FlgF are thought to build up the proximal portion of the rod with about 6 subunits each.</text>
</comment>
<feature type="domain" description="Flagellar basal-body/hook protein C-terminal" evidence="8">
    <location>
        <begin position="94"/>
        <end position="137"/>
    </location>
</feature>
<feature type="domain" description="Flagellar basal body rod protein N-terminal" evidence="7">
    <location>
        <begin position="12"/>
        <end position="37"/>
    </location>
</feature>
<evidence type="ECO:0000313" key="9">
    <source>
        <dbReference type="EMBL" id="MDZ8117278.1"/>
    </source>
</evidence>
<keyword evidence="9" id="KW-0282">Flagellum</keyword>
<dbReference type="InterPro" id="IPR001444">
    <property type="entry name" value="Flag_bb_rod_N"/>
</dbReference>
<dbReference type="NCBIfam" id="TIGR01395">
    <property type="entry name" value="FlgC"/>
    <property type="match status" value="1"/>
</dbReference>
<dbReference type="PANTHER" id="PTHR30435">
    <property type="entry name" value="FLAGELLAR PROTEIN"/>
    <property type="match status" value="1"/>
</dbReference>
<dbReference type="RefSeq" id="WP_322607079.1">
    <property type="nucleotide sequence ID" value="NZ_JARVCO010000002.1"/>
</dbReference>
<keyword evidence="10" id="KW-1185">Reference proteome</keyword>
<comment type="subcellular location">
    <subcellularLocation>
        <location evidence="1 6">Bacterial flagellum basal body</location>
    </subcellularLocation>
</comment>
<evidence type="ECO:0000256" key="2">
    <source>
        <dbReference type="ARBA" id="ARBA00009677"/>
    </source>
</evidence>
<dbReference type="EMBL" id="JARVCO010000002">
    <property type="protein sequence ID" value="MDZ8117278.1"/>
    <property type="molecule type" value="Genomic_DNA"/>
</dbReference>
<gene>
    <name evidence="9" type="primary">flgC</name>
    <name evidence="9" type="ORF">P9H32_01455</name>
</gene>
<evidence type="ECO:0000256" key="1">
    <source>
        <dbReference type="ARBA" id="ARBA00004117"/>
    </source>
</evidence>
<evidence type="ECO:0000313" key="10">
    <source>
        <dbReference type="Proteomes" id="UP001290861"/>
    </source>
</evidence>
<comment type="similarity">
    <text evidence="2">Belongs to the flagella basal body rod proteins family.</text>
</comment>
<evidence type="ECO:0000256" key="3">
    <source>
        <dbReference type="ARBA" id="ARBA00017941"/>
    </source>
</evidence>
<evidence type="ECO:0000259" key="8">
    <source>
        <dbReference type="Pfam" id="PF06429"/>
    </source>
</evidence>
<reference evidence="9 10" key="1">
    <citation type="journal article" date="2024" name="Appl. Environ. Microbiol.">
        <title>Pontiella agarivorans sp. nov., a novel marine anaerobic bacterium capable of degrading macroalgal polysaccharides and fixing nitrogen.</title>
        <authorList>
            <person name="Liu N."/>
            <person name="Kivenson V."/>
            <person name="Peng X."/>
            <person name="Cui Z."/>
            <person name="Lankiewicz T.S."/>
            <person name="Gosselin K.M."/>
            <person name="English C.J."/>
            <person name="Blair E.M."/>
            <person name="O'Malley M.A."/>
            <person name="Valentine D.L."/>
        </authorList>
    </citation>
    <scope>NUCLEOTIDE SEQUENCE [LARGE SCALE GENOMIC DNA]</scope>
    <source>
        <strain evidence="9 10">NLcol2</strain>
    </source>
</reference>